<dbReference type="Proteomes" id="UP000094455">
    <property type="component" value="Unassembled WGS sequence"/>
</dbReference>
<dbReference type="InterPro" id="IPR009072">
    <property type="entry name" value="Histone-fold"/>
</dbReference>
<dbReference type="GeneID" id="30177342"/>
<dbReference type="EMBL" id="KV454002">
    <property type="protein sequence ID" value="ODQ47090.1"/>
    <property type="molecule type" value="Genomic_DNA"/>
</dbReference>
<dbReference type="GO" id="GO:0046982">
    <property type="term" value="F:protein heterodimerization activity"/>
    <property type="evidence" value="ECO:0007669"/>
    <property type="project" value="InterPro"/>
</dbReference>
<dbReference type="Gene3D" id="1.10.20.10">
    <property type="entry name" value="Histone, subunit A"/>
    <property type="match status" value="1"/>
</dbReference>
<gene>
    <name evidence="1" type="ORF">PICMEDRAFT_15083</name>
</gene>
<proteinExistence type="predicted"/>
<sequence>MASVHTDLIRRHRRILRQRLKKLNERNGTRYRLGQKNIDLLFYLNYIRFAEALATKAKQMAVIEGSSEVMHQHWQESGNELLETFANENRL</sequence>
<reference evidence="1 2" key="1">
    <citation type="journal article" date="2016" name="Proc. Natl. Acad. Sci. U.S.A.">
        <title>Comparative genomics of biotechnologically important yeasts.</title>
        <authorList>
            <person name="Riley R."/>
            <person name="Haridas S."/>
            <person name="Wolfe K.H."/>
            <person name="Lopes M.R."/>
            <person name="Hittinger C.T."/>
            <person name="Goeker M."/>
            <person name="Salamov A.A."/>
            <person name="Wisecaver J.H."/>
            <person name="Long T.M."/>
            <person name="Calvey C.H."/>
            <person name="Aerts A.L."/>
            <person name="Barry K.W."/>
            <person name="Choi C."/>
            <person name="Clum A."/>
            <person name="Coughlan A.Y."/>
            <person name="Deshpande S."/>
            <person name="Douglass A.P."/>
            <person name="Hanson S.J."/>
            <person name="Klenk H.-P."/>
            <person name="LaButti K.M."/>
            <person name="Lapidus A."/>
            <person name="Lindquist E.A."/>
            <person name="Lipzen A.M."/>
            <person name="Meier-Kolthoff J.P."/>
            <person name="Ohm R.A."/>
            <person name="Otillar R.P."/>
            <person name="Pangilinan J.L."/>
            <person name="Peng Y."/>
            <person name="Rokas A."/>
            <person name="Rosa C.A."/>
            <person name="Scheuner C."/>
            <person name="Sibirny A.A."/>
            <person name="Slot J.C."/>
            <person name="Stielow J.B."/>
            <person name="Sun H."/>
            <person name="Kurtzman C.P."/>
            <person name="Blackwell M."/>
            <person name="Grigoriev I.V."/>
            <person name="Jeffries T.W."/>
        </authorList>
    </citation>
    <scope>NUCLEOTIDE SEQUENCE [LARGE SCALE GENOMIC DNA]</scope>
    <source>
        <strain evidence="1 2">NRRL Y-2026</strain>
    </source>
</reference>
<organism evidence="1 2">
    <name type="scientific">Pichia membranifaciens NRRL Y-2026</name>
    <dbReference type="NCBI Taxonomy" id="763406"/>
    <lineage>
        <taxon>Eukaryota</taxon>
        <taxon>Fungi</taxon>
        <taxon>Dikarya</taxon>
        <taxon>Ascomycota</taxon>
        <taxon>Saccharomycotina</taxon>
        <taxon>Pichiomycetes</taxon>
        <taxon>Pichiales</taxon>
        <taxon>Pichiaceae</taxon>
        <taxon>Pichia</taxon>
    </lineage>
</organism>
<protein>
    <submittedName>
        <fullName evidence="1">Uncharacterized protein</fullName>
    </submittedName>
</protein>
<accession>A0A1E3NLS8</accession>
<dbReference type="RefSeq" id="XP_019018203.1">
    <property type="nucleotide sequence ID" value="XM_019160655.1"/>
</dbReference>
<dbReference type="AlphaFoldDB" id="A0A1E3NLS8"/>
<feature type="non-terminal residue" evidence="1">
    <location>
        <position position="91"/>
    </location>
</feature>
<evidence type="ECO:0000313" key="2">
    <source>
        <dbReference type="Proteomes" id="UP000094455"/>
    </source>
</evidence>
<name>A0A1E3NLS8_9ASCO</name>
<evidence type="ECO:0000313" key="1">
    <source>
        <dbReference type="EMBL" id="ODQ47090.1"/>
    </source>
</evidence>
<keyword evidence="2" id="KW-1185">Reference proteome</keyword>
<dbReference type="OrthoDB" id="2543597at2759"/>